<dbReference type="Proteomes" id="UP000646827">
    <property type="component" value="Unassembled WGS sequence"/>
</dbReference>
<evidence type="ECO:0000313" key="4">
    <source>
        <dbReference type="Proteomes" id="UP000646827"/>
    </source>
</evidence>
<proteinExistence type="predicted"/>
<feature type="domain" description="No apical meristem-associated C-terminal" evidence="2">
    <location>
        <begin position="139"/>
        <end position="229"/>
    </location>
</feature>
<gene>
    <name evidence="3" type="ORF">INT45_013945</name>
</gene>
<dbReference type="Pfam" id="PF14303">
    <property type="entry name" value="NAM-associated"/>
    <property type="match status" value="1"/>
</dbReference>
<comment type="caution">
    <text evidence="3">The sequence shown here is derived from an EMBL/GenBank/DDBJ whole genome shotgun (WGS) entry which is preliminary data.</text>
</comment>
<name>A0A8H7S0D4_9FUNG</name>
<dbReference type="EMBL" id="JAEPRB010000115">
    <property type="protein sequence ID" value="KAG2221234.1"/>
    <property type="molecule type" value="Genomic_DNA"/>
</dbReference>
<organism evidence="3 4">
    <name type="scientific">Circinella minor</name>
    <dbReference type="NCBI Taxonomy" id="1195481"/>
    <lineage>
        <taxon>Eukaryota</taxon>
        <taxon>Fungi</taxon>
        <taxon>Fungi incertae sedis</taxon>
        <taxon>Mucoromycota</taxon>
        <taxon>Mucoromycotina</taxon>
        <taxon>Mucoromycetes</taxon>
        <taxon>Mucorales</taxon>
        <taxon>Lichtheimiaceae</taxon>
        <taxon>Circinella</taxon>
    </lineage>
</organism>
<feature type="compositionally biased region" description="Basic residues" evidence="1">
    <location>
        <begin position="146"/>
        <end position="161"/>
    </location>
</feature>
<sequence>MDKKKCPALSKAEDIALVKAYLGVTTNPTVGTNLTEEGLWSSAVEGLSRIAKTFLIVLSHHLNHVSILSRRDASFSRPAMQKCMRPEKVYEQTCARYVDFRPANSWKAFGLRHAWDLLKVEEKWKPRFPKESNEVEVVEETQPRPIGKHQAKAAKATKRKRPLEDEDSTNKQLLEIMRIQLEVDRERIATSKAHAYHEKVMMSHEIMSVDPATLPSYRRYYYEKMQKKIVEKMKKGEEEEKEKQKIIGKVVEDVEVEEGGE</sequence>
<keyword evidence="4" id="KW-1185">Reference proteome</keyword>
<accession>A0A8H7S0D4</accession>
<dbReference type="AlphaFoldDB" id="A0A8H7S0D4"/>
<protein>
    <recommendedName>
        <fullName evidence="2">No apical meristem-associated C-terminal domain-containing protein</fullName>
    </recommendedName>
</protein>
<evidence type="ECO:0000259" key="2">
    <source>
        <dbReference type="Pfam" id="PF14303"/>
    </source>
</evidence>
<evidence type="ECO:0000256" key="1">
    <source>
        <dbReference type="SAM" id="MobiDB-lite"/>
    </source>
</evidence>
<dbReference type="InterPro" id="IPR029466">
    <property type="entry name" value="NAM-associated_C"/>
</dbReference>
<evidence type="ECO:0000313" key="3">
    <source>
        <dbReference type="EMBL" id="KAG2221234.1"/>
    </source>
</evidence>
<feature type="region of interest" description="Disordered" evidence="1">
    <location>
        <begin position="135"/>
        <end position="167"/>
    </location>
</feature>
<reference evidence="3 4" key="1">
    <citation type="submission" date="2020-12" db="EMBL/GenBank/DDBJ databases">
        <title>Metabolic potential, ecology and presence of endohyphal bacteria is reflected in genomic diversity of Mucoromycotina.</title>
        <authorList>
            <person name="Muszewska A."/>
            <person name="Okrasinska A."/>
            <person name="Steczkiewicz K."/>
            <person name="Drgas O."/>
            <person name="Orlowska M."/>
            <person name="Perlinska-Lenart U."/>
            <person name="Aleksandrzak-Piekarczyk T."/>
            <person name="Szatraj K."/>
            <person name="Zielenkiewicz U."/>
            <person name="Pilsyk S."/>
            <person name="Malc E."/>
            <person name="Mieczkowski P."/>
            <person name="Kruszewska J.S."/>
            <person name="Biernat P."/>
            <person name="Pawlowska J."/>
        </authorList>
    </citation>
    <scope>NUCLEOTIDE SEQUENCE [LARGE SCALE GENOMIC DNA]</scope>
    <source>
        <strain evidence="3 4">CBS 142.35</strain>
    </source>
</reference>